<organism evidence="16 17">
    <name type="scientific">Heterocephalus glaber</name>
    <name type="common">Naked mole rat</name>
    <dbReference type="NCBI Taxonomy" id="10181"/>
    <lineage>
        <taxon>Eukaryota</taxon>
        <taxon>Metazoa</taxon>
        <taxon>Chordata</taxon>
        <taxon>Craniata</taxon>
        <taxon>Vertebrata</taxon>
        <taxon>Euteleostomi</taxon>
        <taxon>Mammalia</taxon>
        <taxon>Eutheria</taxon>
        <taxon>Euarchontoglires</taxon>
        <taxon>Glires</taxon>
        <taxon>Rodentia</taxon>
        <taxon>Hystricomorpha</taxon>
        <taxon>Bathyergidae</taxon>
        <taxon>Heterocephalus</taxon>
    </lineage>
</organism>
<dbReference type="GO" id="GO:0005506">
    <property type="term" value="F:iron ion binding"/>
    <property type="evidence" value="ECO:0007669"/>
    <property type="project" value="InterPro"/>
</dbReference>
<evidence type="ECO:0000256" key="11">
    <source>
        <dbReference type="ARBA" id="ARBA00023004"/>
    </source>
</evidence>
<comment type="subcellular location">
    <subcellularLocation>
        <location evidence="3">Endoplasmic reticulum membrane</location>
        <topology evidence="3">Peripheral membrane protein</topology>
    </subcellularLocation>
    <subcellularLocation>
        <location evidence="2">Microsome membrane</location>
        <topology evidence="2">Peripheral membrane protein</topology>
    </subcellularLocation>
</comment>
<evidence type="ECO:0000256" key="12">
    <source>
        <dbReference type="ARBA" id="ARBA00023033"/>
    </source>
</evidence>
<dbReference type="InterPro" id="IPR017972">
    <property type="entry name" value="Cyt_P450_CS"/>
</dbReference>
<name>G5AW16_HETGA</name>
<dbReference type="PRINTS" id="PR00385">
    <property type="entry name" value="P450"/>
</dbReference>
<evidence type="ECO:0000256" key="2">
    <source>
        <dbReference type="ARBA" id="ARBA00004174"/>
    </source>
</evidence>
<keyword evidence="12 14" id="KW-0503">Monooxygenase</keyword>
<dbReference type="EC" id="1.14.14.1" evidence="5"/>
<dbReference type="GO" id="GO:0004508">
    <property type="term" value="F:steroid 17-alpha-monooxygenase activity"/>
    <property type="evidence" value="ECO:0007669"/>
    <property type="project" value="TreeGrafter"/>
</dbReference>
<evidence type="ECO:0000256" key="14">
    <source>
        <dbReference type="RuleBase" id="RU000461"/>
    </source>
</evidence>
<comment type="similarity">
    <text evidence="4 14">Belongs to the cytochrome P450 family.</text>
</comment>
<dbReference type="GO" id="GO:0020037">
    <property type="term" value="F:heme binding"/>
    <property type="evidence" value="ECO:0007669"/>
    <property type="project" value="InterPro"/>
</dbReference>
<dbReference type="Gene3D" id="1.10.630.10">
    <property type="entry name" value="Cytochrome P450"/>
    <property type="match status" value="1"/>
</dbReference>
<dbReference type="PANTHER" id="PTHR24289:SF21">
    <property type="entry name" value="CYTOCHROME P450 1A"/>
    <property type="match status" value="1"/>
</dbReference>
<keyword evidence="11 13" id="KW-0408">Iron</keyword>
<dbReference type="PANTHER" id="PTHR24289">
    <property type="entry name" value="STEROID 17-ALPHA-HYDROXYLASE/17,20 LYASE"/>
    <property type="match status" value="1"/>
</dbReference>
<evidence type="ECO:0000256" key="1">
    <source>
        <dbReference type="ARBA" id="ARBA00001971"/>
    </source>
</evidence>
<dbReference type="AlphaFoldDB" id="G5AW16"/>
<dbReference type="OMA" id="PIWICHA"/>
<evidence type="ECO:0000256" key="8">
    <source>
        <dbReference type="ARBA" id="ARBA00022824"/>
    </source>
</evidence>
<evidence type="ECO:0000256" key="4">
    <source>
        <dbReference type="ARBA" id="ARBA00010617"/>
    </source>
</evidence>
<dbReference type="SUPFAM" id="SSF48264">
    <property type="entry name" value="Cytochrome P450"/>
    <property type="match status" value="1"/>
</dbReference>
<keyword evidence="10 14" id="KW-0560">Oxidoreductase</keyword>
<evidence type="ECO:0000256" key="5">
    <source>
        <dbReference type="ARBA" id="ARBA00012109"/>
    </source>
</evidence>
<gene>
    <name evidence="16" type="ORF">GW7_17486</name>
</gene>
<dbReference type="InterPro" id="IPR001128">
    <property type="entry name" value="Cyt_P450"/>
</dbReference>
<evidence type="ECO:0000313" key="16">
    <source>
        <dbReference type="EMBL" id="EHB01227.1"/>
    </source>
</evidence>
<evidence type="ECO:0000256" key="15">
    <source>
        <dbReference type="SAM" id="MobiDB-lite"/>
    </source>
</evidence>
<comment type="cofactor">
    <cofactor evidence="1 13">
        <name>heme</name>
        <dbReference type="ChEBI" id="CHEBI:30413"/>
    </cofactor>
</comment>
<dbReference type="STRING" id="10181.G5AW16"/>
<evidence type="ECO:0000313" key="17">
    <source>
        <dbReference type="Proteomes" id="UP000006813"/>
    </source>
</evidence>
<evidence type="ECO:0000256" key="13">
    <source>
        <dbReference type="PIRSR" id="PIRSR602401-1"/>
    </source>
</evidence>
<evidence type="ECO:0000256" key="6">
    <source>
        <dbReference type="ARBA" id="ARBA00022617"/>
    </source>
</evidence>
<reference evidence="16 17" key="1">
    <citation type="journal article" date="2011" name="Nature">
        <title>Genome sequencing reveals insights into physiology and longevity of the naked mole rat.</title>
        <authorList>
            <person name="Kim E.B."/>
            <person name="Fang X."/>
            <person name="Fushan A.A."/>
            <person name="Huang Z."/>
            <person name="Lobanov A.V."/>
            <person name="Han L."/>
            <person name="Marino S.M."/>
            <person name="Sun X."/>
            <person name="Turanov A.A."/>
            <person name="Yang P."/>
            <person name="Yim S.H."/>
            <person name="Zhao X."/>
            <person name="Kasaikina M.V."/>
            <person name="Stoletzki N."/>
            <person name="Peng C."/>
            <person name="Polak P."/>
            <person name="Xiong Z."/>
            <person name="Kiezun A."/>
            <person name="Zhu Y."/>
            <person name="Chen Y."/>
            <person name="Kryukov G.V."/>
            <person name="Zhang Q."/>
            <person name="Peshkin L."/>
            <person name="Yang L."/>
            <person name="Bronson R.T."/>
            <person name="Buffenstein R."/>
            <person name="Wang B."/>
            <person name="Han C."/>
            <person name="Li Q."/>
            <person name="Chen L."/>
            <person name="Zhao W."/>
            <person name="Sunyaev S.R."/>
            <person name="Park T.J."/>
            <person name="Zhang G."/>
            <person name="Wang J."/>
            <person name="Gladyshev V.N."/>
        </authorList>
    </citation>
    <scope>NUCLEOTIDE SEQUENCE [LARGE SCALE GENOMIC DNA]</scope>
</reference>
<feature type="binding site" description="axial binding residue" evidence="13">
    <location>
        <position position="184"/>
    </location>
    <ligand>
        <name>heme</name>
        <dbReference type="ChEBI" id="CHEBI:30413"/>
    </ligand>
    <ligandPart>
        <name>Fe</name>
        <dbReference type="ChEBI" id="CHEBI:18248"/>
    </ligandPart>
</feature>
<evidence type="ECO:0000256" key="7">
    <source>
        <dbReference type="ARBA" id="ARBA00022723"/>
    </source>
</evidence>
<dbReference type="InterPro" id="IPR036396">
    <property type="entry name" value="Cyt_P450_sf"/>
</dbReference>
<feature type="region of interest" description="Disordered" evidence="15">
    <location>
        <begin position="238"/>
        <end position="257"/>
    </location>
</feature>
<dbReference type="Pfam" id="PF00067">
    <property type="entry name" value="p450"/>
    <property type="match status" value="2"/>
</dbReference>
<dbReference type="Proteomes" id="UP000006813">
    <property type="component" value="Unassembled WGS sequence"/>
</dbReference>
<dbReference type="PROSITE" id="PS00086">
    <property type="entry name" value="CYTOCHROME_P450"/>
    <property type="match status" value="1"/>
</dbReference>
<evidence type="ECO:0000256" key="9">
    <source>
        <dbReference type="ARBA" id="ARBA00022848"/>
    </source>
</evidence>
<accession>G5AW16</accession>
<dbReference type="GO" id="GO:0042448">
    <property type="term" value="P:progesterone metabolic process"/>
    <property type="evidence" value="ECO:0007669"/>
    <property type="project" value="TreeGrafter"/>
</dbReference>
<keyword evidence="6 13" id="KW-0349">Heme</keyword>
<evidence type="ECO:0000256" key="10">
    <source>
        <dbReference type="ARBA" id="ARBA00023002"/>
    </source>
</evidence>
<dbReference type="PRINTS" id="PR00463">
    <property type="entry name" value="EP450I"/>
</dbReference>
<dbReference type="InParanoid" id="G5AW16"/>
<evidence type="ECO:0000256" key="3">
    <source>
        <dbReference type="ARBA" id="ARBA00004406"/>
    </source>
</evidence>
<dbReference type="GO" id="GO:0042446">
    <property type="term" value="P:hormone biosynthetic process"/>
    <property type="evidence" value="ECO:0007669"/>
    <property type="project" value="TreeGrafter"/>
</dbReference>
<keyword evidence="7 13" id="KW-0479">Metal-binding</keyword>
<dbReference type="EMBL" id="JH167218">
    <property type="protein sequence ID" value="EHB01227.1"/>
    <property type="molecule type" value="Genomic_DNA"/>
</dbReference>
<dbReference type="GO" id="GO:0005789">
    <property type="term" value="C:endoplasmic reticulum membrane"/>
    <property type="evidence" value="ECO:0007669"/>
    <property type="project" value="UniProtKB-SubCell"/>
</dbReference>
<protein>
    <recommendedName>
        <fullName evidence="5">unspecific monooxygenase</fullName>
        <ecNumber evidence="5">1.14.14.1</ecNumber>
    </recommendedName>
</protein>
<dbReference type="InterPro" id="IPR002401">
    <property type="entry name" value="Cyt_P450_E_grp-I"/>
</dbReference>
<sequence>MPTLPRPWGCTRWAGTGSSLHPGTVPKHVCPQNNVQDIVSALFKHSEEDPRVNDNLIPRKKVINLVNDLFLAGFDTITTAITWSLLYLVTNPEIQRKIQKELDTVIGQDRRPQLADRPQLPYLEAFILEVFRHSSFVPFTIPHRKQWGDPSEFRPERFLMANDTAINKTLSDKVLLFGLGKRRCIGETPSRWEIFLFLAILLQRLELSVPPTTKVDMIPVYGLAMKPHCCKHMQARPRFSKSRGLGSQGRGWAPMRP</sequence>
<dbReference type="eggNOG" id="KOG0156">
    <property type="taxonomic scope" value="Eukaryota"/>
</dbReference>
<proteinExistence type="inferred from homology"/>
<keyword evidence="8" id="KW-0256">Endoplasmic reticulum</keyword>
<keyword evidence="9" id="KW-0492">Microsome</keyword>